<dbReference type="Gene3D" id="3.20.20.370">
    <property type="entry name" value="Glycoside hydrolase/deacetylase"/>
    <property type="match status" value="1"/>
</dbReference>
<dbReference type="EMBL" id="JAUSUQ010000010">
    <property type="protein sequence ID" value="MDQ0339978.1"/>
    <property type="molecule type" value="Genomic_DNA"/>
</dbReference>
<dbReference type="SUPFAM" id="SSF88713">
    <property type="entry name" value="Glycoside hydrolase/deacetylase"/>
    <property type="match status" value="1"/>
</dbReference>
<comment type="caution">
    <text evidence="4">The sequence shown here is derived from an EMBL/GenBank/DDBJ whole genome shotgun (WGS) entry which is preliminary data.</text>
</comment>
<evidence type="ECO:0000256" key="2">
    <source>
        <dbReference type="ARBA" id="ARBA00022801"/>
    </source>
</evidence>
<keyword evidence="5" id="KW-1185">Reference proteome</keyword>
<accession>A0ABU0CV67</accession>
<evidence type="ECO:0000259" key="3">
    <source>
        <dbReference type="PROSITE" id="PS51677"/>
    </source>
</evidence>
<name>A0ABU0CV67_9BACI</name>
<dbReference type="InterPro" id="IPR036582">
    <property type="entry name" value="Mao_N_sf"/>
</dbReference>
<dbReference type="InterPro" id="IPR011330">
    <property type="entry name" value="Glyco_hydro/deAcase_b/a-brl"/>
</dbReference>
<organism evidence="4 5">
    <name type="scientific">Caldalkalibacillus uzonensis</name>
    <dbReference type="NCBI Taxonomy" id="353224"/>
    <lineage>
        <taxon>Bacteria</taxon>
        <taxon>Bacillati</taxon>
        <taxon>Bacillota</taxon>
        <taxon>Bacilli</taxon>
        <taxon>Bacillales</taxon>
        <taxon>Bacillaceae</taxon>
        <taxon>Caldalkalibacillus</taxon>
    </lineage>
</organism>
<evidence type="ECO:0000313" key="5">
    <source>
        <dbReference type="Proteomes" id="UP001232445"/>
    </source>
</evidence>
<gene>
    <name evidence="4" type="ORF">J2S00_002773</name>
</gene>
<dbReference type="Pfam" id="PF01522">
    <property type="entry name" value="Polysacc_deac_1"/>
    <property type="match status" value="1"/>
</dbReference>
<keyword evidence="2" id="KW-0378">Hydrolase</keyword>
<dbReference type="PROSITE" id="PS51677">
    <property type="entry name" value="NODB"/>
    <property type="match status" value="1"/>
</dbReference>
<dbReference type="SUPFAM" id="SSF55383">
    <property type="entry name" value="Copper amine oxidase, domain N"/>
    <property type="match status" value="1"/>
</dbReference>
<keyword evidence="1" id="KW-0479">Metal-binding</keyword>
<dbReference type="PANTHER" id="PTHR10587">
    <property type="entry name" value="GLYCOSYL TRANSFERASE-RELATED"/>
    <property type="match status" value="1"/>
</dbReference>
<dbReference type="CDD" id="cd10917">
    <property type="entry name" value="CE4_NodB_like_6s_7s"/>
    <property type="match status" value="1"/>
</dbReference>
<dbReference type="InterPro" id="IPR012854">
    <property type="entry name" value="Cu_amine_oxidase-like_N"/>
</dbReference>
<reference evidence="4 5" key="1">
    <citation type="submission" date="2023-07" db="EMBL/GenBank/DDBJ databases">
        <title>Genomic Encyclopedia of Type Strains, Phase IV (KMG-IV): sequencing the most valuable type-strain genomes for metagenomic binning, comparative biology and taxonomic classification.</title>
        <authorList>
            <person name="Goeker M."/>
        </authorList>
    </citation>
    <scope>NUCLEOTIDE SEQUENCE [LARGE SCALE GENOMIC DNA]</scope>
    <source>
        <strain evidence="4 5">DSM 17740</strain>
    </source>
</reference>
<protein>
    <submittedName>
        <fullName evidence="4">Peptidoglycan/xylan/chitin deacetylase (PgdA/CDA1 family)</fullName>
    </submittedName>
</protein>
<sequence length="371" mass="42070">MQNKYLIPHSGVKRWTRLSIVILLLMLLLVSVSMPVGAQESKLPEAPIYVDGQPIKTKYMVRDGHLMVPALFLKHTGTRVDWNSKYRSVVFRLGNTLFALPVGKKYMDYYVPETGEWKRDTLSAVSMEMKEGLFVPLLDVVKKLGMEVTYEPQFKRTYIRTGTPRPPALIYSGNTKEKLVALTFDDGPDGHYTPQILDILKEKGIPATFFIMGRQVEYFPEVMKRIVKDGHALGNHTMTHPDLRGVMTSDVIEEVRATQQVMEKTVGRKPDLFRPPYGALTRSDRLILHDMGFRVVMWSVDTLDWRGMSADDILSIVHRDISPGGIILQHNLLTTPGLLDGTVEALPQMIDQLHAKGYKFVTVQTLLDHSH</sequence>
<evidence type="ECO:0000256" key="1">
    <source>
        <dbReference type="ARBA" id="ARBA00022723"/>
    </source>
</evidence>
<dbReference type="InterPro" id="IPR050248">
    <property type="entry name" value="Polysacc_deacetylase_ArnD"/>
</dbReference>
<dbReference type="Pfam" id="PF07833">
    <property type="entry name" value="Cu_amine_oxidN1"/>
    <property type="match status" value="1"/>
</dbReference>
<feature type="domain" description="NodB homology" evidence="3">
    <location>
        <begin position="178"/>
        <end position="361"/>
    </location>
</feature>
<dbReference type="RefSeq" id="WP_307340793.1">
    <property type="nucleotide sequence ID" value="NZ_JAUSUQ010000010.1"/>
</dbReference>
<evidence type="ECO:0000313" key="4">
    <source>
        <dbReference type="EMBL" id="MDQ0339978.1"/>
    </source>
</evidence>
<dbReference type="PANTHER" id="PTHR10587:SF133">
    <property type="entry name" value="CHITIN DEACETYLASE 1-RELATED"/>
    <property type="match status" value="1"/>
</dbReference>
<dbReference type="InterPro" id="IPR002509">
    <property type="entry name" value="NODB_dom"/>
</dbReference>
<proteinExistence type="predicted"/>
<dbReference type="Proteomes" id="UP001232445">
    <property type="component" value="Unassembled WGS sequence"/>
</dbReference>